<dbReference type="KEGG" id="liu:OU989_08720"/>
<dbReference type="NCBIfam" id="TIGR04104">
    <property type="entry name" value="cxxc_20_cxxc"/>
    <property type="match status" value="1"/>
</dbReference>
<keyword evidence="1" id="KW-0812">Transmembrane</keyword>
<protein>
    <recommendedName>
        <fullName evidence="4">Cxxc_20_cxxc protein</fullName>
    </recommendedName>
</protein>
<sequence>MNRFKENLLKELQDVKLSKNRKQIIAGQAQRKVQRKAGGQWTYRIVLATFTIFVIGFSYLLTQQKEQHTTGHQAARLQEDTSSWWSLFESDYVRGILLLGIFIGATYIVKRFLVKKGYGLPVCIECGESWSEKEARKLYRKNSEIVCPHCGQKQYRTKKSIQIGGVLTMPIPLFIMLQHVFHHYFIGIIFFLLGMLIFYHQLVPYVYKLQEKDPMNEPLW</sequence>
<evidence type="ECO:0000313" key="3">
    <source>
        <dbReference type="Proteomes" id="UP001219585"/>
    </source>
</evidence>
<accession>A0AAJ5UX47</accession>
<evidence type="ECO:0000313" key="2">
    <source>
        <dbReference type="EMBL" id="WDV08547.1"/>
    </source>
</evidence>
<name>A0AAJ5UX47_9BACI</name>
<keyword evidence="1" id="KW-0472">Membrane</keyword>
<evidence type="ECO:0008006" key="4">
    <source>
        <dbReference type="Google" id="ProtNLM"/>
    </source>
</evidence>
<keyword evidence="1" id="KW-1133">Transmembrane helix</keyword>
<feature type="transmembrane region" description="Helical" evidence="1">
    <location>
        <begin position="184"/>
        <end position="207"/>
    </location>
</feature>
<feature type="transmembrane region" description="Helical" evidence="1">
    <location>
        <begin position="161"/>
        <end position="178"/>
    </location>
</feature>
<proteinExistence type="predicted"/>
<dbReference type="RefSeq" id="WP_274796753.1">
    <property type="nucleotide sequence ID" value="NZ_CP113527.1"/>
</dbReference>
<feature type="transmembrane region" description="Helical" evidence="1">
    <location>
        <begin position="92"/>
        <end position="109"/>
    </location>
</feature>
<reference evidence="2" key="1">
    <citation type="submission" date="2022-11" db="EMBL/GenBank/DDBJ databases">
        <title>Lysinibacillus irui.</title>
        <authorList>
            <person name="Akintayo S.O."/>
        </authorList>
    </citation>
    <scope>NUCLEOTIDE SEQUENCE</scope>
    <source>
        <strain evidence="2">IRB4-01</strain>
    </source>
</reference>
<dbReference type="InterPro" id="IPR026369">
    <property type="entry name" value="CxxC_20_CxxC"/>
</dbReference>
<organism evidence="2 3">
    <name type="scientific">Lysinibacillus irui</name>
    <dbReference type="NCBI Taxonomy" id="2998077"/>
    <lineage>
        <taxon>Bacteria</taxon>
        <taxon>Bacillati</taxon>
        <taxon>Bacillota</taxon>
        <taxon>Bacilli</taxon>
        <taxon>Bacillales</taxon>
        <taxon>Bacillaceae</taxon>
        <taxon>Lysinibacillus</taxon>
    </lineage>
</organism>
<dbReference type="EMBL" id="CP113527">
    <property type="protein sequence ID" value="WDV08547.1"/>
    <property type="molecule type" value="Genomic_DNA"/>
</dbReference>
<feature type="transmembrane region" description="Helical" evidence="1">
    <location>
        <begin position="41"/>
        <end position="61"/>
    </location>
</feature>
<gene>
    <name evidence="2" type="ORF">OU989_08720</name>
</gene>
<dbReference type="Proteomes" id="UP001219585">
    <property type="component" value="Chromosome"/>
</dbReference>
<evidence type="ECO:0000256" key="1">
    <source>
        <dbReference type="SAM" id="Phobius"/>
    </source>
</evidence>
<dbReference type="AlphaFoldDB" id="A0AAJ5UX47"/>